<dbReference type="Pfam" id="PF00438">
    <property type="entry name" value="S-AdoMet_synt_N"/>
    <property type="match status" value="1"/>
</dbReference>
<evidence type="ECO:0000256" key="7">
    <source>
        <dbReference type="ARBA" id="ARBA00022958"/>
    </source>
</evidence>
<comment type="caution">
    <text evidence="13">The sequence shown here is derived from an EMBL/GenBank/DDBJ whole genome shotgun (WGS) entry which is preliminary data.</text>
</comment>
<evidence type="ECO:0000256" key="6">
    <source>
        <dbReference type="ARBA" id="ARBA00022842"/>
    </source>
</evidence>
<dbReference type="InterPro" id="IPR002133">
    <property type="entry name" value="S-AdoMet_synthetase"/>
</dbReference>
<keyword evidence="4" id="KW-0547">Nucleotide-binding</keyword>
<dbReference type="Proteomes" id="UP000249396">
    <property type="component" value="Unassembled WGS sequence"/>
</dbReference>
<dbReference type="GO" id="GO:0006730">
    <property type="term" value="P:one-carbon metabolic process"/>
    <property type="evidence" value="ECO:0007669"/>
    <property type="project" value="UniProtKB-KW"/>
</dbReference>
<keyword evidence="6" id="KW-0460">Magnesium</keyword>
<keyword evidence="2 13" id="KW-0808">Transferase</keyword>
<dbReference type="InterPro" id="IPR022628">
    <property type="entry name" value="S-AdoMet_synt_N"/>
</dbReference>
<dbReference type="Pfam" id="PF02772">
    <property type="entry name" value="S-AdoMet_synt_M"/>
    <property type="match status" value="1"/>
</dbReference>
<dbReference type="EC" id="2.5.1.6" evidence="8"/>
<evidence type="ECO:0000259" key="12">
    <source>
        <dbReference type="Pfam" id="PF02773"/>
    </source>
</evidence>
<evidence type="ECO:0000256" key="4">
    <source>
        <dbReference type="ARBA" id="ARBA00022741"/>
    </source>
</evidence>
<dbReference type="EMBL" id="QJPH01000303">
    <property type="protein sequence ID" value="PZN79218.1"/>
    <property type="molecule type" value="Genomic_DNA"/>
</dbReference>
<accession>A0A2W4RHB6</accession>
<dbReference type="NCBIfam" id="TIGR01034">
    <property type="entry name" value="metK"/>
    <property type="match status" value="1"/>
</dbReference>
<dbReference type="Pfam" id="PF02773">
    <property type="entry name" value="S-AdoMet_synt_C"/>
    <property type="match status" value="1"/>
</dbReference>
<sequence>MKQDFLFTSEAVAEGHPDRLCDMISDTVVDRFLRQDPYSRVVTECALSKGVVFMAARFASTANVDLPDVARSVIGPVGYRPEDFNAADCTVVTSIITMSPDQRAKADELEMTDSEIEHLPATHQATIFGFACNQTPQLMPIPIMLANNFARKLTKVRRKAINYLSPDCTVQVGVVYENAKPVRIHNITIVAGYQFRVKVDPVILREDLLQHVINPVLAKETLEIDESTQIFINPQGAFPKSGPAYHSGMTGRKSAGDTYGGYARHNGAALSGKDPSRIDRTGVYAARYAAKNIVAAGLAEECEVQLSYCIGYSSPVSIQVQTFGTGIISDNEIKRRIEQNFDFRLGAIIRDFALRHLPSDYTDGFYGKLPALGHFANEQLDLPWERTDKCDLLK</sequence>
<feature type="domain" description="S-adenosylmethionine synthetase C-terminal" evidence="12">
    <location>
        <begin position="242"/>
        <end position="386"/>
    </location>
</feature>
<dbReference type="PIRSF" id="PIRSF000497">
    <property type="entry name" value="MAT"/>
    <property type="match status" value="1"/>
</dbReference>
<evidence type="ECO:0000256" key="5">
    <source>
        <dbReference type="ARBA" id="ARBA00022840"/>
    </source>
</evidence>
<evidence type="ECO:0000256" key="1">
    <source>
        <dbReference type="ARBA" id="ARBA00022563"/>
    </source>
</evidence>
<dbReference type="Gene3D" id="3.30.300.10">
    <property type="match status" value="3"/>
</dbReference>
<evidence type="ECO:0000256" key="2">
    <source>
        <dbReference type="ARBA" id="ARBA00022679"/>
    </source>
</evidence>
<evidence type="ECO:0000259" key="11">
    <source>
        <dbReference type="Pfam" id="PF02772"/>
    </source>
</evidence>
<keyword evidence="7" id="KW-0630">Potassium</keyword>
<dbReference type="AlphaFoldDB" id="A0A2W4RHB6"/>
<name>A0A2W4RHB6_9GAMM</name>
<comment type="similarity">
    <text evidence="9">Belongs to the AdoMet synthase family.</text>
</comment>
<dbReference type="CDD" id="cd18079">
    <property type="entry name" value="S-AdoMet_synt"/>
    <property type="match status" value="1"/>
</dbReference>
<keyword evidence="3" id="KW-0479">Metal-binding</keyword>
<evidence type="ECO:0000256" key="9">
    <source>
        <dbReference type="RuleBase" id="RU004462"/>
    </source>
</evidence>
<keyword evidence="1" id="KW-0554">One-carbon metabolism</keyword>
<proteinExistence type="inferred from homology"/>
<evidence type="ECO:0000313" key="14">
    <source>
        <dbReference type="Proteomes" id="UP000249396"/>
    </source>
</evidence>
<evidence type="ECO:0000256" key="3">
    <source>
        <dbReference type="ARBA" id="ARBA00022723"/>
    </source>
</evidence>
<feature type="domain" description="S-adenosylmethionine synthetase N-terminal" evidence="10">
    <location>
        <begin position="5"/>
        <end position="100"/>
    </location>
</feature>
<organism evidence="13 14">
    <name type="scientific">Candidatus Methylumidiphilus alinenensis</name>
    <dbReference type="NCBI Taxonomy" id="2202197"/>
    <lineage>
        <taxon>Bacteria</taxon>
        <taxon>Pseudomonadati</taxon>
        <taxon>Pseudomonadota</taxon>
        <taxon>Gammaproteobacteria</taxon>
        <taxon>Methylococcales</taxon>
        <taxon>Candidatus Methylumidiphilus</taxon>
    </lineage>
</organism>
<feature type="domain" description="S-adenosylmethionine synthetase central" evidence="11">
    <location>
        <begin position="120"/>
        <end position="238"/>
    </location>
</feature>
<evidence type="ECO:0000313" key="13">
    <source>
        <dbReference type="EMBL" id="PZN79218.1"/>
    </source>
</evidence>
<dbReference type="GO" id="GO:0046872">
    <property type="term" value="F:metal ion binding"/>
    <property type="evidence" value="ECO:0007669"/>
    <property type="project" value="UniProtKB-KW"/>
</dbReference>
<dbReference type="InterPro" id="IPR022629">
    <property type="entry name" value="S-AdoMet_synt_central"/>
</dbReference>
<dbReference type="InterPro" id="IPR022636">
    <property type="entry name" value="S-AdoMet_synthetase_sfam"/>
</dbReference>
<reference evidence="13 14" key="1">
    <citation type="journal article" date="2018" name="Aquat. Microb. Ecol.">
        <title>Gammaproteobacterial methanotrophs dominate.</title>
        <authorList>
            <person name="Rissanen A.J."/>
            <person name="Saarenheimo J."/>
            <person name="Tiirola M."/>
            <person name="Peura S."/>
            <person name="Aalto S.L."/>
            <person name="Karvinen A."/>
            <person name="Nykanen H."/>
        </authorList>
    </citation>
    <scope>NUCLEOTIDE SEQUENCE [LARGE SCALE GENOMIC DNA]</scope>
    <source>
        <strain evidence="13">AMbin10</strain>
    </source>
</reference>
<keyword evidence="5" id="KW-0067">ATP-binding</keyword>
<dbReference type="PANTHER" id="PTHR11964">
    <property type="entry name" value="S-ADENOSYLMETHIONINE SYNTHETASE"/>
    <property type="match status" value="1"/>
</dbReference>
<gene>
    <name evidence="13" type="ORF">DM484_11775</name>
</gene>
<dbReference type="GO" id="GO:0004478">
    <property type="term" value="F:methionine adenosyltransferase activity"/>
    <property type="evidence" value="ECO:0007669"/>
    <property type="project" value="UniProtKB-UniRule"/>
</dbReference>
<dbReference type="GO" id="GO:0006556">
    <property type="term" value="P:S-adenosylmethionine biosynthetic process"/>
    <property type="evidence" value="ECO:0007669"/>
    <property type="project" value="UniProtKB-UniRule"/>
</dbReference>
<dbReference type="GO" id="GO:0005524">
    <property type="term" value="F:ATP binding"/>
    <property type="evidence" value="ECO:0007669"/>
    <property type="project" value="UniProtKB-KW"/>
</dbReference>
<protein>
    <recommendedName>
        <fullName evidence="8">Methionine adenosyltransferase</fullName>
        <ecNumber evidence="8">2.5.1.6</ecNumber>
    </recommendedName>
</protein>
<evidence type="ECO:0000259" key="10">
    <source>
        <dbReference type="Pfam" id="PF00438"/>
    </source>
</evidence>
<dbReference type="SUPFAM" id="SSF55973">
    <property type="entry name" value="S-adenosylmethionine synthetase"/>
    <property type="match status" value="3"/>
</dbReference>
<dbReference type="InterPro" id="IPR022630">
    <property type="entry name" value="S-AdoMet_synt_C"/>
</dbReference>
<evidence type="ECO:0000256" key="8">
    <source>
        <dbReference type="NCBIfam" id="TIGR01034"/>
    </source>
</evidence>